<proteinExistence type="predicted"/>
<evidence type="ECO:0000313" key="1">
    <source>
        <dbReference type="EMBL" id="MER7380000.1"/>
    </source>
</evidence>
<organism evidence="1 2">
    <name type="scientific">Streptomyces lanatus</name>
    <dbReference type="NCBI Taxonomy" id="66900"/>
    <lineage>
        <taxon>Bacteria</taxon>
        <taxon>Bacillati</taxon>
        <taxon>Actinomycetota</taxon>
        <taxon>Actinomycetes</taxon>
        <taxon>Kitasatosporales</taxon>
        <taxon>Streptomycetaceae</taxon>
        <taxon>Streptomyces</taxon>
    </lineage>
</organism>
<protein>
    <recommendedName>
        <fullName evidence="3">Cytoplasmic protein</fullName>
    </recommendedName>
</protein>
<accession>A0ABV1Y815</accession>
<dbReference type="EMBL" id="JBEPFB010000048">
    <property type="protein sequence ID" value="MER7380000.1"/>
    <property type="molecule type" value="Genomic_DNA"/>
</dbReference>
<keyword evidence="2" id="KW-1185">Reference proteome</keyword>
<sequence>MTTTMTEDVAAAAADTLTCGACGAAVPRPAPGQFAPLWDQGWRWLGSLDLYSCPACPPVVLVDEHGGHHTPAREVQPCT</sequence>
<reference evidence="1 2" key="1">
    <citation type="submission" date="2024-06" db="EMBL/GenBank/DDBJ databases">
        <title>The Natural Products Discovery Center: Release of the First 8490 Sequenced Strains for Exploring Actinobacteria Biosynthetic Diversity.</title>
        <authorList>
            <person name="Kalkreuter E."/>
            <person name="Kautsar S.A."/>
            <person name="Yang D."/>
            <person name="Bader C.D."/>
            <person name="Teijaro C.N."/>
            <person name="Fluegel L."/>
            <person name="Davis C.M."/>
            <person name="Simpson J.R."/>
            <person name="Lauterbach L."/>
            <person name="Steele A.D."/>
            <person name="Gui C."/>
            <person name="Meng S."/>
            <person name="Li G."/>
            <person name="Viehrig K."/>
            <person name="Ye F."/>
            <person name="Su P."/>
            <person name="Kiefer A.F."/>
            <person name="Nichols A."/>
            <person name="Cepeda A.J."/>
            <person name="Yan W."/>
            <person name="Fan B."/>
            <person name="Jiang Y."/>
            <person name="Adhikari A."/>
            <person name="Zheng C.-J."/>
            <person name="Schuster L."/>
            <person name="Cowan T.M."/>
            <person name="Smanski M.J."/>
            <person name="Chevrette M.G."/>
            <person name="De Carvalho L.P.S."/>
            <person name="Shen B."/>
        </authorList>
    </citation>
    <scope>NUCLEOTIDE SEQUENCE [LARGE SCALE GENOMIC DNA]</scope>
    <source>
        <strain evidence="1 2">NPDC000155</strain>
    </source>
</reference>
<gene>
    <name evidence="1" type="ORF">ABT384_46270</name>
</gene>
<name>A0ABV1Y815_9ACTN</name>
<dbReference type="Proteomes" id="UP001486207">
    <property type="component" value="Unassembled WGS sequence"/>
</dbReference>
<dbReference type="RefSeq" id="WP_190076158.1">
    <property type="nucleotide sequence ID" value="NZ_BNBM01000037.1"/>
</dbReference>
<comment type="caution">
    <text evidence="1">The sequence shown here is derived from an EMBL/GenBank/DDBJ whole genome shotgun (WGS) entry which is preliminary data.</text>
</comment>
<evidence type="ECO:0000313" key="2">
    <source>
        <dbReference type="Proteomes" id="UP001486207"/>
    </source>
</evidence>
<evidence type="ECO:0008006" key="3">
    <source>
        <dbReference type="Google" id="ProtNLM"/>
    </source>
</evidence>